<evidence type="ECO:0000313" key="2">
    <source>
        <dbReference type="Proteomes" id="UP000245119"/>
    </source>
</evidence>
<comment type="caution">
    <text evidence="1">The sequence shown here is derived from an EMBL/GenBank/DDBJ whole genome shotgun (WGS) entry which is preliminary data.</text>
</comment>
<organism evidence="1 2">
    <name type="scientific">Pomacea canaliculata</name>
    <name type="common">Golden apple snail</name>
    <dbReference type="NCBI Taxonomy" id="400727"/>
    <lineage>
        <taxon>Eukaryota</taxon>
        <taxon>Metazoa</taxon>
        <taxon>Spiralia</taxon>
        <taxon>Lophotrochozoa</taxon>
        <taxon>Mollusca</taxon>
        <taxon>Gastropoda</taxon>
        <taxon>Caenogastropoda</taxon>
        <taxon>Architaenioglossa</taxon>
        <taxon>Ampullarioidea</taxon>
        <taxon>Ampullariidae</taxon>
        <taxon>Pomacea</taxon>
    </lineage>
</organism>
<protein>
    <submittedName>
        <fullName evidence="1">Uncharacterized protein</fullName>
    </submittedName>
</protein>
<name>A0A2T7PX80_POMCA</name>
<keyword evidence="2" id="KW-1185">Reference proteome</keyword>
<accession>A0A2T7PX80</accession>
<evidence type="ECO:0000313" key="1">
    <source>
        <dbReference type="EMBL" id="PVD38036.1"/>
    </source>
</evidence>
<gene>
    <name evidence="1" type="ORF">C0Q70_00646</name>
</gene>
<dbReference type="EMBL" id="PZQS01000001">
    <property type="protein sequence ID" value="PVD38036.1"/>
    <property type="molecule type" value="Genomic_DNA"/>
</dbReference>
<sequence length="108" mass="11992">MSLPGAGFPTAHDVLGLQCCQRFKRRGVRPLIRRTGNIKSDCRRLAVILHQGKFRLGQLWESLEPASTVKRPLGSGSNFTRYTCVPVSRGQIKKSASILAGESQRRND</sequence>
<reference evidence="1 2" key="1">
    <citation type="submission" date="2018-04" db="EMBL/GenBank/DDBJ databases">
        <title>The genome of golden apple snail Pomacea canaliculata provides insight into stress tolerance and invasive adaptation.</title>
        <authorList>
            <person name="Liu C."/>
            <person name="Liu B."/>
            <person name="Ren Y."/>
            <person name="Zhang Y."/>
            <person name="Wang H."/>
            <person name="Li S."/>
            <person name="Jiang F."/>
            <person name="Yin L."/>
            <person name="Zhang G."/>
            <person name="Qian W."/>
            <person name="Fan W."/>
        </authorList>
    </citation>
    <scope>NUCLEOTIDE SEQUENCE [LARGE SCALE GENOMIC DNA]</scope>
    <source>
        <strain evidence="1">SZHN2017</strain>
        <tissue evidence="1">Muscle</tissue>
    </source>
</reference>
<proteinExistence type="predicted"/>
<dbReference type="Proteomes" id="UP000245119">
    <property type="component" value="Linkage Group LG1"/>
</dbReference>
<dbReference type="AlphaFoldDB" id="A0A2T7PX80"/>